<proteinExistence type="predicted"/>
<dbReference type="Proteomes" id="UP000092445">
    <property type="component" value="Unassembled WGS sequence"/>
</dbReference>
<evidence type="ECO:0000313" key="2">
    <source>
        <dbReference type="Proteomes" id="UP000092445"/>
    </source>
</evidence>
<organism evidence="1 2">
    <name type="scientific">Glossina pallidipes</name>
    <name type="common">Tsetse fly</name>
    <dbReference type="NCBI Taxonomy" id="7398"/>
    <lineage>
        <taxon>Eukaryota</taxon>
        <taxon>Metazoa</taxon>
        <taxon>Ecdysozoa</taxon>
        <taxon>Arthropoda</taxon>
        <taxon>Hexapoda</taxon>
        <taxon>Insecta</taxon>
        <taxon>Pterygota</taxon>
        <taxon>Neoptera</taxon>
        <taxon>Endopterygota</taxon>
        <taxon>Diptera</taxon>
        <taxon>Brachycera</taxon>
        <taxon>Muscomorpha</taxon>
        <taxon>Hippoboscoidea</taxon>
        <taxon>Glossinidae</taxon>
        <taxon>Glossina</taxon>
    </lineage>
</organism>
<reference evidence="2" key="1">
    <citation type="submission" date="2014-03" db="EMBL/GenBank/DDBJ databases">
        <authorList>
            <person name="Aksoy S."/>
            <person name="Warren W."/>
            <person name="Wilson R.K."/>
        </authorList>
    </citation>
    <scope>NUCLEOTIDE SEQUENCE [LARGE SCALE GENOMIC DNA]</scope>
    <source>
        <strain evidence="2">IAEA</strain>
    </source>
</reference>
<dbReference type="AlphaFoldDB" id="A0A1B0AEC9"/>
<protein>
    <submittedName>
        <fullName evidence="1">Uncharacterized protein</fullName>
    </submittedName>
</protein>
<sequence length="157" mass="17571">MKGLSSSIRVYGYTDYYGIIAQSHIRIFHSYAAVKLEKEYLSTVSAITGGVTHDRGADNGIATIGCTARFGPDEGAAFCKLAKGTGFITEKLLPVTKQGKNTLHIKRMHTFVDNVKAEYRLHKTIYAQLLWKEKELKRLLVLLLILEYSLKGLTNTF</sequence>
<dbReference type="VEuPathDB" id="VectorBase:GPAI043055"/>
<accession>A0A1B0AEC9</accession>
<dbReference type="EnsemblMetazoa" id="GPAI043055-RA">
    <property type="protein sequence ID" value="GPAI043055-PA"/>
    <property type="gene ID" value="GPAI043055"/>
</dbReference>
<name>A0A1B0AEC9_GLOPL</name>
<keyword evidence="2" id="KW-1185">Reference proteome</keyword>
<reference evidence="1" key="2">
    <citation type="submission" date="2020-05" db="UniProtKB">
        <authorList>
            <consortium name="EnsemblMetazoa"/>
        </authorList>
    </citation>
    <scope>IDENTIFICATION</scope>
    <source>
        <strain evidence="1">IAEA</strain>
    </source>
</reference>
<evidence type="ECO:0000313" key="1">
    <source>
        <dbReference type="EnsemblMetazoa" id="GPAI043055-PA"/>
    </source>
</evidence>